<dbReference type="Proteomes" id="UP000071778">
    <property type="component" value="Chromosome"/>
</dbReference>
<dbReference type="PATRIC" id="fig|279058.18.peg.2906"/>
<protein>
    <submittedName>
        <fullName evidence="6">Ergosterol biosynthesis ERG4/ERG24 family protein</fullName>
    </submittedName>
</protein>
<feature type="transmembrane region" description="Helical" evidence="5">
    <location>
        <begin position="12"/>
        <end position="30"/>
    </location>
</feature>
<name>A0A127QLJ0_9BURK</name>
<dbReference type="Gene3D" id="1.20.120.1630">
    <property type="match status" value="1"/>
</dbReference>
<evidence type="ECO:0000256" key="3">
    <source>
        <dbReference type="ARBA" id="ARBA00022989"/>
    </source>
</evidence>
<dbReference type="PANTHER" id="PTHR43847:SF1">
    <property type="entry name" value="BLL3993 PROTEIN"/>
    <property type="match status" value="1"/>
</dbReference>
<dbReference type="PANTHER" id="PTHR43847">
    <property type="entry name" value="BLL3993 PROTEIN"/>
    <property type="match status" value="1"/>
</dbReference>
<dbReference type="AlphaFoldDB" id="A0A127QLJ0"/>
<sequence length="225" mass="25061">MNSLNIRALRSSLLGTVALAALLFIPAGTVDYWQGWLFTLVFIGSSASITAYLAIKDPKLLERRMNAGPRAEKEPTQKVVIFIAIAGFIAMLVFPALDHRFGWSPVPTYISLAGDALIIVSFLAFFVVLKTNTYAASTIQIAEDQQVISTGPYALVRHPMYAGAFPLLAGIPLALGAWWGLFMLVPVMPVLVWRLVDEERFLRKNLPGYAEYCQKVHYRLLPFIW</sequence>
<gene>
    <name evidence="6" type="ORF">CAter282_2953</name>
</gene>
<evidence type="ECO:0000256" key="1">
    <source>
        <dbReference type="ARBA" id="ARBA00004127"/>
    </source>
</evidence>
<dbReference type="InterPro" id="IPR052527">
    <property type="entry name" value="Metal_cation-efflux_comp"/>
</dbReference>
<keyword evidence="7" id="KW-1185">Reference proteome</keyword>
<proteinExistence type="predicted"/>
<evidence type="ECO:0000256" key="2">
    <source>
        <dbReference type="ARBA" id="ARBA00022692"/>
    </source>
</evidence>
<dbReference type="RefSeq" id="WP_061535363.1">
    <property type="nucleotide sequence ID" value="NZ_CP013233.1"/>
</dbReference>
<dbReference type="Pfam" id="PF04191">
    <property type="entry name" value="PEMT"/>
    <property type="match status" value="1"/>
</dbReference>
<keyword evidence="3 5" id="KW-1133">Transmembrane helix</keyword>
<evidence type="ECO:0000256" key="5">
    <source>
        <dbReference type="SAM" id="Phobius"/>
    </source>
</evidence>
<feature type="transmembrane region" description="Helical" evidence="5">
    <location>
        <begin position="79"/>
        <end position="97"/>
    </location>
</feature>
<feature type="transmembrane region" description="Helical" evidence="5">
    <location>
        <begin position="36"/>
        <end position="55"/>
    </location>
</feature>
<accession>A0A127QLJ0</accession>
<organism evidence="6 7">
    <name type="scientific">Collimonas arenae</name>
    <dbReference type="NCBI Taxonomy" id="279058"/>
    <lineage>
        <taxon>Bacteria</taxon>
        <taxon>Pseudomonadati</taxon>
        <taxon>Pseudomonadota</taxon>
        <taxon>Betaproteobacteria</taxon>
        <taxon>Burkholderiales</taxon>
        <taxon>Oxalobacteraceae</taxon>
        <taxon>Collimonas</taxon>
    </lineage>
</organism>
<dbReference type="OrthoDB" id="5293276at2"/>
<dbReference type="InterPro" id="IPR007318">
    <property type="entry name" value="Phopholipid_MeTrfase"/>
</dbReference>
<dbReference type="EMBL" id="CP013235">
    <property type="protein sequence ID" value="AMP10675.1"/>
    <property type="molecule type" value="Genomic_DNA"/>
</dbReference>
<reference evidence="6 7" key="1">
    <citation type="submission" date="2015-11" db="EMBL/GenBank/DDBJ databases">
        <title>Exploring the genomic traits of fungus-feeding bacterial genus Collimonas.</title>
        <authorList>
            <person name="Song C."/>
            <person name="Schmidt R."/>
            <person name="de Jager V."/>
            <person name="Krzyzanowska D."/>
            <person name="Jongedijk E."/>
            <person name="Cankar K."/>
            <person name="Beekwilder J."/>
            <person name="van Veen A."/>
            <person name="de Boer W."/>
            <person name="van Veen J.A."/>
            <person name="Garbeva P."/>
        </authorList>
    </citation>
    <scope>NUCLEOTIDE SEQUENCE [LARGE SCALE GENOMIC DNA]</scope>
    <source>
        <strain evidence="6 7">Ter282</strain>
    </source>
</reference>
<evidence type="ECO:0000256" key="4">
    <source>
        <dbReference type="ARBA" id="ARBA00023136"/>
    </source>
</evidence>
<dbReference type="GO" id="GO:0012505">
    <property type="term" value="C:endomembrane system"/>
    <property type="evidence" value="ECO:0007669"/>
    <property type="project" value="UniProtKB-SubCell"/>
</dbReference>
<keyword evidence="4 5" id="KW-0472">Membrane</keyword>
<evidence type="ECO:0000313" key="7">
    <source>
        <dbReference type="Proteomes" id="UP000071778"/>
    </source>
</evidence>
<keyword evidence="2 5" id="KW-0812">Transmembrane</keyword>
<evidence type="ECO:0000313" key="6">
    <source>
        <dbReference type="EMBL" id="AMP10675.1"/>
    </source>
</evidence>
<comment type="subcellular location">
    <subcellularLocation>
        <location evidence="1">Endomembrane system</location>
        <topology evidence="1">Multi-pass membrane protein</topology>
    </subcellularLocation>
</comment>
<feature type="transmembrane region" description="Helical" evidence="5">
    <location>
        <begin position="109"/>
        <end position="129"/>
    </location>
</feature>